<dbReference type="Proteomes" id="UP000184267">
    <property type="component" value="Unassembled WGS sequence"/>
</dbReference>
<accession>A0A1M2V2Z4</accession>
<reference evidence="1 2" key="1">
    <citation type="submission" date="2016-10" db="EMBL/GenBank/DDBJ databases">
        <title>Genome sequence of the basidiomycete white-rot fungus Trametes pubescens.</title>
        <authorList>
            <person name="Makela M.R."/>
            <person name="Granchi Z."/>
            <person name="Peng M."/>
            <person name="De Vries R.P."/>
            <person name="Grigoriev I."/>
            <person name="Riley R."/>
            <person name="Hilden K."/>
        </authorList>
    </citation>
    <scope>NUCLEOTIDE SEQUENCE [LARGE SCALE GENOMIC DNA]</scope>
    <source>
        <strain evidence="1 2">FBCC735</strain>
    </source>
</reference>
<dbReference type="OrthoDB" id="1924260at2759"/>
<gene>
    <name evidence="1" type="ORF">TRAPUB_7597</name>
</gene>
<dbReference type="AlphaFoldDB" id="A0A1M2V2Z4"/>
<sequence length="172" mass="18925">MDLEARPDYSATQYACLLEDLERRLNASGQLITATPVGHTQENTPEERESLVEHAWTLVQAYLSHESLWLYLRGALRLSFSHDGLRLDSDTCGRVRDEARTLAQWFLSDGSADHGGSVLHEEHALEGKLKMHGGVVREIVAGASGELLRSMPANSMAVVAGIGICWGISEQR</sequence>
<protein>
    <submittedName>
        <fullName evidence="1">Uncharacterized protein</fullName>
    </submittedName>
</protein>
<keyword evidence="2" id="KW-1185">Reference proteome</keyword>
<comment type="caution">
    <text evidence="1">The sequence shown here is derived from an EMBL/GenBank/DDBJ whole genome shotgun (WGS) entry which is preliminary data.</text>
</comment>
<evidence type="ECO:0000313" key="2">
    <source>
        <dbReference type="Proteomes" id="UP000184267"/>
    </source>
</evidence>
<evidence type="ECO:0000313" key="1">
    <source>
        <dbReference type="EMBL" id="OJT01953.1"/>
    </source>
</evidence>
<proteinExistence type="predicted"/>
<organism evidence="1 2">
    <name type="scientific">Trametes pubescens</name>
    <name type="common">White-rot fungus</name>
    <dbReference type="NCBI Taxonomy" id="154538"/>
    <lineage>
        <taxon>Eukaryota</taxon>
        <taxon>Fungi</taxon>
        <taxon>Dikarya</taxon>
        <taxon>Basidiomycota</taxon>
        <taxon>Agaricomycotina</taxon>
        <taxon>Agaricomycetes</taxon>
        <taxon>Polyporales</taxon>
        <taxon>Polyporaceae</taxon>
        <taxon>Trametes</taxon>
    </lineage>
</organism>
<name>A0A1M2V2Z4_TRAPU</name>
<dbReference type="EMBL" id="MNAD01001710">
    <property type="protein sequence ID" value="OJT01953.1"/>
    <property type="molecule type" value="Genomic_DNA"/>
</dbReference>